<feature type="signal peptide" evidence="5">
    <location>
        <begin position="1"/>
        <end position="24"/>
    </location>
</feature>
<dbReference type="SMART" id="SM00028">
    <property type="entry name" value="TPR"/>
    <property type="match status" value="9"/>
</dbReference>
<evidence type="ECO:0000313" key="6">
    <source>
        <dbReference type="EMBL" id="MBB6168503.1"/>
    </source>
</evidence>
<dbReference type="PANTHER" id="PTHR12558">
    <property type="entry name" value="CELL DIVISION CYCLE 16,23,27"/>
    <property type="match status" value="1"/>
</dbReference>
<dbReference type="InterPro" id="IPR013105">
    <property type="entry name" value="TPR_2"/>
</dbReference>
<comment type="caution">
    <text evidence="6">The sequence shown here is derived from an EMBL/GenBank/DDBJ whole genome shotgun (WGS) entry which is preliminary data.</text>
</comment>
<keyword evidence="7" id="KW-1185">Reference proteome</keyword>
<dbReference type="EMBL" id="JACHEH010000004">
    <property type="protein sequence ID" value="MBB6168503.1"/>
    <property type="molecule type" value="Genomic_DNA"/>
</dbReference>
<feature type="region of interest" description="Disordered" evidence="4">
    <location>
        <begin position="575"/>
        <end position="596"/>
    </location>
</feature>
<dbReference type="InterPro" id="IPR011990">
    <property type="entry name" value="TPR-like_helical_dom_sf"/>
</dbReference>
<dbReference type="PANTHER" id="PTHR12558:SF13">
    <property type="entry name" value="CELL DIVISION CYCLE PROTEIN 27 HOMOLOG"/>
    <property type="match status" value="1"/>
</dbReference>
<dbReference type="SUPFAM" id="SSF48452">
    <property type="entry name" value="TPR-like"/>
    <property type="match status" value="2"/>
</dbReference>
<feature type="repeat" description="TPR" evidence="3">
    <location>
        <begin position="422"/>
        <end position="455"/>
    </location>
</feature>
<dbReference type="PROSITE" id="PS50005">
    <property type="entry name" value="TPR"/>
    <property type="match status" value="2"/>
</dbReference>
<feature type="chain" id="PRO_5032585175" evidence="5">
    <location>
        <begin position="25"/>
        <end position="596"/>
    </location>
</feature>
<reference evidence="6 7" key="1">
    <citation type="submission" date="2020-08" db="EMBL/GenBank/DDBJ databases">
        <title>Genomic Encyclopedia of Type Strains, Phase IV (KMG-IV): sequencing the most valuable type-strain genomes for metagenomic binning, comparative biology and taxonomic classification.</title>
        <authorList>
            <person name="Goeker M."/>
        </authorList>
    </citation>
    <scope>NUCLEOTIDE SEQUENCE [LARGE SCALE GENOMIC DNA]</scope>
    <source>
        <strain evidence="6 7">DSM 101465</strain>
    </source>
</reference>
<keyword evidence="5" id="KW-0732">Signal</keyword>
<protein>
    <submittedName>
        <fullName evidence="6">Tetratricopeptide (TPR) repeat protein</fullName>
    </submittedName>
</protein>
<gene>
    <name evidence="6" type="ORF">HNQ73_002133</name>
</gene>
<dbReference type="AlphaFoldDB" id="A0A841KGH5"/>
<evidence type="ECO:0000256" key="1">
    <source>
        <dbReference type="ARBA" id="ARBA00022737"/>
    </source>
</evidence>
<evidence type="ECO:0000256" key="5">
    <source>
        <dbReference type="SAM" id="SignalP"/>
    </source>
</evidence>
<accession>A0A841KGH5</accession>
<evidence type="ECO:0000256" key="3">
    <source>
        <dbReference type="PROSITE-ProRule" id="PRU00339"/>
    </source>
</evidence>
<dbReference type="InterPro" id="IPR019734">
    <property type="entry name" value="TPR_rpt"/>
</dbReference>
<evidence type="ECO:0000313" key="7">
    <source>
        <dbReference type="Proteomes" id="UP000588017"/>
    </source>
</evidence>
<dbReference type="Pfam" id="PF13414">
    <property type="entry name" value="TPR_11"/>
    <property type="match status" value="1"/>
</dbReference>
<feature type="repeat" description="TPR" evidence="3">
    <location>
        <begin position="496"/>
        <end position="529"/>
    </location>
</feature>
<proteinExistence type="predicted"/>
<organism evidence="6 7">
    <name type="scientific">Chelatococcus composti</name>
    <dbReference type="NCBI Taxonomy" id="1743235"/>
    <lineage>
        <taxon>Bacteria</taxon>
        <taxon>Pseudomonadati</taxon>
        <taxon>Pseudomonadota</taxon>
        <taxon>Alphaproteobacteria</taxon>
        <taxon>Hyphomicrobiales</taxon>
        <taxon>Chelatococcaceae</taxon>
        <taxon>Chelatococcus</taxon>
    </lineage>
</organism>
<name>A0A841KGH5_9HYPH</name>
<dbReference type="Pfam" id="PF07719">
    <property type="entry name" value="TPR_2"/>
    <property type="match status" value="1"/>
</dbReference>
<dbReference type="Gene3D" id="1.25.40.10">
    <property type="entry name" value="Tetratricopeptide repeat domain"/>
    <property type="match status" value="3"/>
</dbReference>
<dbReference type="Pfam" id="PF13432">
    <property type="entry name" value="TPR_16"/>
    <property type="match status" value="2"/>
</dbReference>
<sequence>MTHMTFRRLSRIAISACCIFSVMAFGHPGTLSAKAEDADLLDSLPGPAESAAGNYLAAVVAGAARDTRAAALYFREALRDDPNNPELLERAFVALLANGDMQEAFSAARQLLKRDSSNGLARLALGVEAIKARRYVTARKYLGSGGRGRAADLTATLLTAWSWVGSGDLRRALDTVERLKGETSYNVFRDYHAGLIAAVGGNRREAENRLKAAYDVERTTLRVVDAYGRLLSVRGETEEARRVYEAFDRLLPRNPIVQDALKRLDAGQTLPALIANTQEGAAEVLYGLGAAGNSQGDEIAALIYLRLATFLAPKHELAIVTLGDMLERLKQYSSAIEVFDTMPADSPLRSSIDIQIAISLELMGEKDKAQKHLEEMIEANPGDVEALIALGNLLRSRKEFAEAAKIYTRAVEAIGTPDQSRWTLFYFRGIAYERSKEWPKAEADFKKALELAPESVGSDRALVLNYLGYSWVDRHMNLEEAFEMLKRAVELRPRDGYIVDSLGWAYYRLGRYDDAVRELERAIELRPADPTINDHLGDAYWRTGRKLEAKFQWNHARDLGPEPEDLPKILEKIEKGLPDEDKPAAAEAVEKPQNGG</sequence>
<dbReference type="Proteomes" id="UP000588017">
    <property type="component" value="Unassembled WGS sequence"/>
</dbReference>
<keyword evidence="1" id="KW-0677">Repeat</keyword>
<evidence type="ECO:0000256" key="2">
    <source>
        <dbReference type="ARBA" id="ARBA00022803"/>
    </source>
</evidence>
<evidence type="ECO:0000256" key="4">
    <source>
        <dbReference type="SAM" id="MobiDB-lite"/>
    </source>
</evidence>
<keyword evidence="2 3" id="KW-0802">TPR repeat</keyword>
<feature type="compositionally biased region" description="Basic and acidic residues" evidence="4">
    <location>
        <begin position="575"/>
        <end position="590"/>
    </location>
</feature>
<dbReference type="PROSITE" id="PS50293">
    <property type="entry name" value="TPR_REGION"/>
    <property type="match status" value="1"/>
</dbReference>